<protein>
    <recommendedName>
        <fullName evidence="4">SH2 domain-containing protein</fullName>
    </recommendedName>
</protein>
<dbReference type="InParanoid" id="A0A3P8YK71"/>
<dbReference type="InterPro" id="IPR000980">
    <property type="entry name" value="SH2"/>
</dbReference>
<feature type="compositionally biased region" description="Basic and acidic residues" evidence="3">
    <location>
        <begin position="286"/>
        <end position="303"/>
    </location>
</feature>
<dbReference type="STRING" id="8010.ENSELUP00000016923"/>
<dbReference type="PANTHER" id="PTHR14388:SF6">
    <property type="entry name" value="SH2 DOMAIN-CONTAINING PROTEIN 7"/>
    <property type="match status" value="1"/>
</dbReference>
<evidence type="ECO:0000256" key="2">
    <source>
        <dbReference type="PROSITE-ProRule" id="PRU00191"/>
    </source>
</evidence>
<dbReference type="Bgee" id="ENSELUG00000016710">
    <property type="expression patterns" value="Expressed in mesonephros and 5 other cell types or tissues"/>
</dbReference>
<feature type="domain" description="SH2" evidence="4">
    <location>
        <begin position="37"/>
        <end position="113"/>
    </location>
</feature>
<dbReference type="Gene3D" id="3.30.505.10">
    <property type="entry name" value="SH2 domain"/>
    <property type="match status" value="1"/>
</dbReference>
<evidence type="ECO:0000256" key="3">
    <source>
        <dbReference type="SAM" id="MobiDB-lite"/>
    </source>
</evidence>
<dbReference type="PROSITE" id="PS50001">
    <property type="entry name" value="SH2"/>
    <property type="match status" value="1"/>
</dbReference>
<dbReference type="Proteomes" id="UP000265140">
    <property type="component" value="Chromosome 2"/>
</dbReference>
<dbReference type="GeneTree" id="ENSGT00940000160977"/>
<dbReference type="SMART" id="SM00252">
    <property type="entry name" value="SH2"/>
    <property type="match status" value="1"/>
</dbReference>
<sequence>MESIAEGGGGLRELVQKWFTDTQAPLILLQNGKFPDWFQGFTARKEAEDQLKDKPLGCFLIRLSDKAIGYILSYRGQDRCRHFVINQDQAGLFIISGDDQPHRSLRDLIEHYRTSHVIPMATPVSFVSEKTLGGVSVQALRNYWDKQNEQHNGWNRQRNDHHQWTDHHQIPPVPRRSQPLTHSLSGTLHYDNRSYTSTAPGGVLYSELTLSYSRSHSFPRLDATTDEEGDYSASQYSPDAPERATCHSYTLQDPRGSLQPHGSTNLPYYASLGLGVGQEWPRGPHVQREEADGGWRPESKAQQEDSMYAEVPSGPPQHQTADNTYEQIPGDVGLKGTEITDAAQQWNTYETLEDLKSQESTWGKKVREAEILCVCIYDGHNCQIVYESEIVLTLILDNELPCIYVALRRTWHGENYSLNTRRNSSDAKKTWGKTNYLVKVSLNLGNVWTCVLIVLCVELANINSMSFLSSMHRKYTVAKYLLRKDRHCPTK</sequence>
<dbReference type="InterPro" id="IPR036860">
    <property type="entry name" value="SH2_dom_sf"/>
</dbReference>
<reference evidence="6" key="1">
    <citation type="journal article" date="2014" name="PLoS ONE">
        <title>The genome and linkage map of the northern pike (Esox lucius): conserved synteny revealed between the salmonid sister group and the Neoteleostei.</title>
        <authorList>
            <person name="Rondeau E.B."/>
            <person name="Minkley D.R."/>
            <person name="Leong J.S."/>
            <person name="Messmer A.M."/>
            <person name="Jantzen J.R."/>
            <person name="von Schalburg K.R."/>
            <person name="Lemon C."/>
            <person name="Bird N.H."/>
            <person name="Koop B.F."/>
        </authorList>
    </citation>
    <scope>NUCLEOTIDE SEQUENCE</scope>
</reference>
<dbReference type="Ensembl" id="ENSELUT00000026386.3">
    <property type="protein sequence ID" value="ENSELUP00000016923.3"/>
    <property type="gene ID" value="ENSELUG00000016710.3"/>
</dbReference>
<dbReference type="PANTHER" id="PTHR14388">
    <property type="entry name" value="T CELL-SPECIFIC ADAPTER PROTEIN TSAD"/>
    <property type="match status" value="1"/>
</dbReference>
<evidence type="ECO:0000259" key="4">
    <source>
        <dbReference type="PROSITE" id="PS50001"/>
    </source>
</evidence>
<keyword evidence="1 2" id="KW-0727">SH2 domain</keyword>
<dbReference type="SUPFAM" id="SSF55550">
    <property type="entry name" value="SH2 domain"/>
    <property type="match status" value="1"/>
</dbReference>
<reference evidence="5" key="4">
    <citation type="submission" date="2025-09" db="UniProtKB">
        <authorList>
            <consortium name="Ensembl"/>
        </authorList>
    </citation>
    <scope>IDENTIFICATION</scope>
</reference>
<name>A0A3P8YK71_ESOLU</name>
<evidence type="ECO:0000313" key="6">
    <source>
        <dbReference type="Proteomes" id="UP000265140"/>
    </source>
</evidence>
<accession>A0A3P8YK71</accession>
<feature type="region of interest" description="Disordered" evidence="3">
    <location>
        <begin position="220"/>
        <end position="244"/>
    </location>
</feature>
<dbReference type="AlphaFoldDB" id="A0A3P8YK71"/>
<dbReference type="Pfam" id="PF00017">
    <property type="entry name" value="SH2"/>
    <property type="match status" value="1"/>
</dbReference>
<feature type="region of interest" description="Disordered" evidence="3">
    <location>
        <begin position="281"/>
        <end position="304"/>
    </location>
</feature>
<evidence type="ECO:0000256" key="1">
    <source>
        <dbReference type="ARBA" id="ARBA00022999"/>
    </source>
</evidence>
<keyword evidence="6" id="KW-1185">Reference proteome</keyword>
<dbReference type="GO" id="GO:0005737">
    <property type="term" value="C:cytoplasm"/>
    <property type="evidence" value="ECO:0007669"/>
    <property type="project" value="TreeGrafter"/>
</dbReference>
<organism evidence="5 6">
    <name type="scientific">Esox lucius</name>
    <name type="common">Northern pike</name>
    <dbReference type="NCBI Taxonomy" id="8010"/>
    <lineage>
        <taxon>Eukaryota</taxon>
        <taxon>Metazoa</taxon>
        <taxon>Chordata</taxon>
        <taxon>Craniata</taxon>
        <taxon>Vertebrata</taxon>
        <taxon>Euteleostomi</taxon>
        <taxon>Actinopterygii</taxon>
        <taxon>Neopterygii</taxon>
        <taxon>Teleostei</taxon>
        <taxon>Protacanthopterygii</taxon>
        <taxon>Esociformes</taxon>
        <taxon>Esocidae</taxon>
        <taxon>Esox</taxon>
    </lineage>
</organism>
<reference evidence="5" key="3">
    <citation type="submission" date="2025-08" db="UniProtKB">
        <authorList>
            <consortium name="Ensembl"/>
        </authorList>
    </citation>
    <scope>IDENTIFICATION</scope>
</reference>
<evidence type="ECO:0000313" key="5">
    <source>
        <dbReference type="Ensembl" id="ENSELUP00000016923.3"/>
    </source>
</evidence>
<reference evidence="5" key="2">
    <citation type="submission" date="2020-02" db="EMBL/GenBank/DDBJ databases">
        <title>Esox lucius (northern pike) genome, fEsoLuc1, primary haplotype.</title>
        <authorList>
            <person name="Myers G."/>
            <person name="Karagic N."/>
            <person name="Meyer A."/>
            <person name="Pippel M."/>
            <person name="Reichard M."/>
            <person name="Winkler S."/>
            <person name="Tracey A."/>
            <person name="Sims Y."/>
            <person name="Howe K."/>
            <person name="Rhie A."/>
            <person name="Formenti G."/>
            <person name="Durbin R."/>
            <person name="Fedrigo O."/>
            <person name="Jarvis E.D."/>
        </authorList>
    </citation>
    <scope>NUCLEOTIDE SEQUENCE [LARGE SCALE GENOMIC DNA]</scope>
</reference>
<proteinExistence type="predicted"/>